<dbReference type="Proteomes" id="UP000238534">
    <property type="component" value="Unassembled WGS sequence"/>
</dbReference>
<protein>
    <recommendedName>
        <fullName evidence="6">YcxB-like protein</fullName>
    </recommendedName>
</protein>
<dbReference type="AlphaFoldDB" id="A0A2S9D2N3"/>
<keyword evidence="4" id="KW-1185">Reference proteome</keyword>
<gene>
    <name evidence="2" type="ORF">CQ022_12370</name>
    <name evidence="3" type="ORF">CQ033_06040</name>
</gene>
<accession>A0A2S9D2N3</accession>
<feature type="transmembrane region" description="Helical" evidence="1">
    <location>
        <begin position="61"/>
        <end position="82"/>
    </location>
</feature>
<evidence type="ECO:0000313" key="5">
    <source>
        <dbReference type="Proteomes" id="UP000238534"/>
    </source>
</evidence>
<evidence type="ECO:0008006" key="6">
    <source>
        <dbReference type="Google" id="ProtNLM"/>
    </source>
</evidence>
<dbReference type="EMBL" id="PCPP01000001">
    <property type="protein sequence ID" value="PRB87000.1"/>
    <property type="molecule type" value="Genomic_DNA"/>
</dbReference>
<feature type="transmembrane region" description="Helical" evidence="1">
    <location>
        <begin position="35"/>
        <end position="54"/>
    </location>
</feature>
<evidence type="ECO:0000313" key="2">
    <source>
        <dbReference type="EMBL" id="PRB87000.1"/>
    </source>
</evidence>
<dbReference type="RefSeq" id="WP_105681672.1">
    <property type="nucleotide sequence ID" value="NZ_JBBGZD010000001.1"/>
</dbReference>
<evidence type="ECO:0000256" key="1">
    <source>
        <dbReference type="SAM" id="Phobius"/>
    </source>
</evidence>
<name>A0A2S9D2N3_CHRCI</name>
<proteinExistence type="predicted"/>
<evidence type="ECO:0000313" key="3">
    <source>
        <dbReference type="EMBL" id="PRB92752.1"/>
    </source>
</evidence>
<evidence type="ECO:0000313" key="4">
    <source>
        <dbReference type="Proteomes" id="UP000238325"/>
    </source>
</evidence>
<dbReference type="Proteomes" id="UP000238325">
    <property type="component" value="Unassembled WGS sequence"/>
</dbReference>
<reference evidence="4 5" key="1">
    <citation type="submission" date="2017-09" db="EMBL/GenBank/DDBJ databases">
        <title>Genomic, metabolic, and phenotypic characteristics of bacterial isolates from the natural microbiome of the model nematode Caenorhabditis elegans.</title>
        <authorList>
            <person name="Zimmermann J."/>
            <person name="Obeng N."/>
            <person name="Yang W."/>
            <person name="Obeng O."/>
            <person name="Kissoyan K."/>
            <person name="Pees B."/>
            <person name="Dirksen P."/>
            <person name="Hoppner M."/>
            <person name="Franke A."/>
            <person name="Rosenstiel P."/>
            <person name="Leippe M."/>
            <person name="Dierking K."/>
            <person name="Kaleta C."/>
            <person name="Schulenburg H."/>
        </authorList>
    </citation>
    <scope>NUCLEOTIDE SEQUENCE [LARGE SCALE GENOMIC DNA]</scope>
    <source>
        <strain evidence="2 5">MYb25</strain>
        <strain evidence="3 4">MYb44</strain>
    </source>
</reference>
<organism evidence="2 5">
    <name type="scientific">Chryseobacterium culicis</name>
    <dbReference type="NCBI Taxonomy" id="680127"/>
    <lineage>
        <taxon>Bacteria</taxon>
        <taxon>Pseudomonadati</taxon>
        <taxon>Bacteroidota</taxon>
        <taxon>Flavobacteriia</taxon>
        <taxon>Flavobacteriales</taxon>
        <taxon>Weeksellaceae</taxon>
        <taxon>Chryseobacterium group</taxon>
        <taxon>Chryseobacterium</taxon>
    </lineage>
</organism>
<sequence>MENTLNVPVTFNENIVRKQLWKYFYYSWKKKLPTILRNLCYTLLALFIFDSLIGNKSRYDFLRFAFIFSGVVCIFYLIYFFYQKANHSIKLDKHIDELKGYHPITELYFDENSILIKSEQFDVRSIWKKVTYEVSNKIILIHIELGTVFTFLVSEEETNQYMEILEFLKSKTKSKNK</sequence>
<keyword evidence="1" id="KW-0472">Membrane</keyword>
<dbReference type="OrthoDB" id="1260286at2"/>
<keyword evidence="1" id="KW-0812">Transmembrane</keyword>
<dbReference type="EMBL" id="PCPH01000001">
    <property type="protein sequence ID" value="PRB92752.1"/>
    <property type="molecule type" value="Genomic_DNA"/>
</dbReference>
<comment type="caution">
    <text evidence="2">The sequence shown here is derived from an EMBL/GenBank/DDBJ whole genome shotgun (WGS) entry which is preliminary data.</text>
</comment>
<keyword evidence="1" id="KW-1133">Transmembrane helix</keyword>